<reference evidence="5 6" key="1">
    <citation type="submission" date="2014-02" db="EMBL/GenBank/DDBJ databases">
        <title>Single nucleus genome sequencing reveals high similarity among nuclei of an endomycorrhizal fungus.</title>
        <authorList>
            <person name="Lin K."/>
            <person name="Geurts R."/>
            <person name="Zhang Z."/>
            <person name="Limpens E."/>
            <person name="Saunders D.G."/>
            <person name="Mu D."/>
            <person name="Pang E."/>
            <person name="Cao H."/>
            <person name="Cha H."/>
            <person name="Lin T."/>
            <person name="Zhou Q."/>
            <person name="Shang Y."/>
            <person name="Li Y."/>
            <person name="Ivanov S."/>
            <person name="Sharma T."/>
            <person name="Velzen R.V."/>
            <person name="Ruijter N.D."/>
            <person name="Aanen D.K."/>
            <person name="Win J."/>
            <person name="Kamoun S."/>
            <person name="Bisseling T."/>
            <person name="Huang S."/>
        </authorList>
    </citation>
    <scope>NUCLEOTIDE SEQUENCE [LARGE SCALE GENOMIC DNA]</scope>
    <source>
        <strain evidence="6">DAOM197198w</strain>
    </source>
</reference>
<feature type="region of interest" description="Disordered" evidence="4">
    <location>
        <begin position="294"/>
        <end position="315"/>
    </location>
</feature>
<evidence type="ECO:0000256" key="1">
    <source>
        <dbReference type="ARBA" id="ARBA00003548"/>
    </source>
</evidence>
<accession>A0A015L0N4</accession>
<comment type="similarity">
    <text evidence="2">Belongs to the RRG9 family.</text>
</comment>
<keyword evidence="6" id="KW-1185">Reference proteome</keyword>
<dbReference type="HOGENOM" id="CLU_943802_0_0_1"/>
<dbReference type="Pfam" id="PF06413">
    <property type="entry name" value="Neugrin"/>
    <property type="match status" value="1"/>
</dbReference>
<dbReference type="PANTHER" id="PTHR13475">
    <property type="entry name" value="NEUGRIN"/>
    <property type="match status" value="1"/>
</dbReference>
<name>A0A015L0N4_RHIIW</name>
<dbReference type="OrthoDB" id="5578174at2759"/>
<evidence type="ECO:0000256" key="3">
    <source>
        <dbReference type="ARBA" id="ARBA00013566"/>
    </source>
</evidence>
<comment type="caution">
    <text evidence="5">The sequence shown here is derived from an EMBL/GenBank/DDBJ whole genome shotgun (WGS) entry which is preliminary data.</text>
</comment>
<gene>
    <name evidence="5" type="ORF">RirG_060670</name>
</gene>
<protein>
    <recommendedName>
        <fullName evidence="3">Required for respiratory growth protein 9, mitochondrial</fullName>
    </recommendedName>
</protein>
<dbReference type="EMBL" id="JEMT01014701">
    <property type="protein sequence ID" value="EXX73394.1"/>
    <property type="molecule type" value="Genomic_DNA"/>
</dbReference>
<evidence type="ECO:0000313" key="5">
    <source>
        <dbReference type="EMBL" id="EXX73394.1"/>
    </source>
</evidence>
<dbReference type="InterPro" id="IPR010487">
    <property type="entry name" value="NGRN/Rrg9"/>
</dbReference>
<organism evidence="5 6">
    <name type="scientific">Rhizophagus irregularis (strain DAOM 197198w)</name>
    <name type="common">Glomus intraradices</name>
    <dbReference type="NCBI Taxonomy" id="1432141"/>
    <lineage>
        <taxon>Eukaryota</taxon>
        <taxon>Fungi</taxon>
        <taxon>Fungi incertae sedis</taxon>
        <taxon>Mucoromycota</taxon>
        <taxon>Glomeromycotina</taxon>
        <taxon>Glomeromycetes</taxon>
        <taxon>Glomerales</taxon>
        <taxon>Glomeraceae</taxon>
        <taxon>Rhizophagus</taxon>
    </lineage>
</organism>
<dbReference type="Proteomes" id="UP000022910">
    <property type="component" value="Unassembled WGS sequence"/>
</dbReference>
<dbReference type="PANTHER" id="PTHR13475:SF3">
    <property type="entry name" value="NEUGRIN"/>
    <property type="match status" value="1"/>
</dbReference>
<evidence type="ECO:0000256" key="4">
    <source>
        <dbReference type="SAM" id="MobiDB-lite"/>
    </source>
</evidence>
<comment type="function">
    <text evidence="1">Required for respiratory activity and maintenance and expression of the mitochondrial genome.</text>
</comment>
<proteinExistence type="inferred from homology"/>
<evidence type="ECO:0000256" key="2">
    <source>
        <dbReference type="ARBA" id="ARBA00010895"/>
    </source>
</evidence>
<dbReference type="AlphaFoldDB" id="A0A015L0N4"/>
<dbReference type="GO" id="GO:0005634">
    <property type="term" value="C:nucleus"/>
    <property type="evidence" value="ECO:0007669"/>
    <property type="project" value="TreeGrafter"/>
</dbReference>
<sequence>MASFFNMRNVFNVNNSRLLLTFSQNTFSSSFISKPCTCIIITHNIFWRHSTLNALRRIAEKEERMKKKMKKVVQNTVEKNKVNKQKVEKSGLKISKLKVIFNNKDMSIKKIESEKHKAELCKIEEKKQVKYKRDLIRQIRLHQTSRLNKKTFLLQMINRKCNPNLSLTNTPLTRKKKINPEEISSSLLSNDNKTINYDPNWRENENLPGWLRHRFAMKERIGFKYWKPHKKVNREVMDKIRWLHNQLPEEYNAEKLSKHFKISPESIRRIIKSKFIPKSKILERQERKYREKLIKFKEEQKNRRKAKAPQQKNQQ</sequence>
<dbReference type="STRING" id="1432141.A0A015L0N4"/>
<evidence type="ECO:0000313" key="6">
    <source>
        <dbReference type="Proteomes" id="UP000022910"/>
    </source>
</evidence>